<proteinExistence type="predicted"/>
<evidence type="ECO:0000256" key="1">
    <source>
        <dbReference type="SAM" id="Phobius"/>
    </source>
</evidence>
<dbReference type="Proteomes" id="UP000199758">
    <property type="component" value="Unassembled WGS sequence"/>
</dbReference>
<accession>A0A1M5P9U6</accession>
<sequence length="251" mass="27006">MIRKPSTPEHQAMLDDEVLSWLTQDRRSQIDFSRLDDEQFEAEAAAAMYSLAQLGTLEPMPASLTDKLMAAADALTQPAAAPTAPRRSLWASVGLAWGSASFASFVAVALAVRLAMLPQAVAPGVDEPQIALDQAAHYPVQPGPDAAGSAVRGEVVWDPRSSGGYLKLRGLPVNDPKREQYQLWVFDGTRDQRYPVDGGLFNVSKDGELELWIRVPIPVRNAAMFAVTVEQPGGTVVSDRGRIVALAKAGT</sequence>
<name>A0A1M5P9U6_9GAMM</name>
<organism evidence="3 4">
    <name type="scientific">Hydrocarboniphaga daqingensis</name>
    <dbReference type="NCBI Taxonomy" id="490188"/>
    <lineage>
        <taxon>Bacteria</taxon>
        <taxon>Pseudomonadati</taxon>
        <taxon>Pseudomonadota</taxon>
        <taxon>Gammaproteobacteria</taxon>
        <taxon>Nevskiales</taxon>
        <taxon>Nevskiaceae</taxon>
        <taxon>Hydrocarboniphaga</taxon>
    </lineage>
</organism>
<dbReference type="EMBL" id="FQWZ01000004">
    <property type="protein sequence ID" value="SHG98239.1"/>
    <property type="molecule type" value="Genomic_DNA"/>
</dbReference>
<reference evidence="3 4" key="1">
    <citation type="submission" date="2016-11" db="EMBL/GenBank/DDBJ databases">
        <authorList>
            <person name="Jaros S."/>
            <person name="Januszkiewicz K."/>
            <person name="Wedrychowicz H."/>
        </authorList>
    </citation>
    <scope>NUCLEOTIDE SEQUENCE [LARGE SCALE GENOMIC DNA]</scope>
    <source>
        <strain evidence="3 4">CGMCC 1.7049</strain>
    </source>
</reference>
<evidence type="ECO:0000313" key="3">
    <source>
        <dbReference type="EMBL" id="SHG98239.1"/>
    </source>
</evidence>
<keyword evidence="4" id="KW-1185">Reference proteome</keyword>
<evidence type="ECO:0000259" key="2">
    <source>
        <dbReference type="Pfam" id="PF10099"/>
    </source>
</evidence>
<feature type="transmembrane region" description="Helical" evidence="1">
    <location>
        <begin position="89"/>
        <end position="112"/>
    </location>
</feature>
<gene>
    <name evidence="3" type="ORF">SAMN04488068_2095</name>
</gene>
<keyword evidence="1" id="KW-0812">Transmembrane</keyword>
<dbReference type="GO" id="GO:0005886">
    <property type="term" value="C:plasma membrane"/>
    <property type="evidence" value="ECO:0007669"/>
    <property type="project" value="InterPro"/>
</dbReference>
<dbReference type="Pfam" id="PF10099">
    <property type="entry name" value="RskA_C"/>
    <property type="match status" value="1"/>
</dbReference>
<dbReference type="RefSeq" id="WP_084083330.1">
    <property type="nucleotide sequence ID" value="NZ_FQWZ01000004.1"/>
</dbReference>
<keyword evidence="1" id="KW-1133">Transmembrane helix</keyword>
<dbReference type="InterPro" id="IPR018764">
    <property type="entry name" value="RskA_C"/>
</dbReference>
<dbReference type="STRING" id="490188.SAMN04488068_2095"/>
<feature type="domain" description="Anti-sigma K factor RskA C-terminal" evidence="2">
    <location>
        <begin position="106"/>
        <end position="235"/>
    </location>
</feature>
<dbReference type="AlphaFoldDB" id="A0A1M5P9U6"/>
<dbReference type="OrthoDB" id="7056416at2"/>
<protein>
    <submittedName>
        <fullName evidence="3">Anti-sigma-K factor RskA</fullName>
    </submittedName>
</protein>
<keyword evidence="1" id="KW-0472">Membrane</keyword>
<evidence type="ECO:0000313" key="4">
    <source>
        <dbReference type="Proteomes" id="UP000199758"/>
    </source>
</evidence>